<keyword evidence="2" id="KW-1185">Reference proteome</keyword>
<dbReference type="RefSeq" id="WP_165814071.1">
    <property type="nucleotide sequence ID" value="NZ_MZGS01000028.1"/>
</dbReference>
<evidence type="ECO:0000313" key="2">
    <source>
        <dbReference type="Proteomes" id="UP000251717"/>
    </source>
</evidence>
<organism evidence="1 2">
    <name type="scientific">Methanobrevibacter thaueri</name>
    <dbReference type="NCBI Taxonomy" id="190975"/>
    <lineage>
        <taxon>Archaea</taxon>
        <taxon>Methanobacteriati</taxon>
        <taxon>Methanobacteriota</taxon>
        <taxon>Methanomada group</taxon>
        <taxon>Methanobacteria</taxon>
        <taxon>Methanobacteriales</taxon>
        <taxon>Methanobacteriaceae</taxon>
        <taxon>Methanobrevibacter</taxon>
    </lineage>
</organism>
<dbReference type="EMBL" id="MZGS01000028">
    <property type="protein sequence ID" value="PWB85399.1"/>
    <property type="molecule type" value="Genomic_DNA"/>
</dbReference>
<dbReference type="Proteomes" id="UP000251717">
    <property type="component" value="Unassembled WGS sequence"/>
</dbReference>
<sequence>MDEHQFDLEADIKTNGDLEIYLISEKELENIEDIISKKSPITTEKIFSTKVTTDL</sequence>
<evidence type="ECO:0000313" key="1">
    <source>
        <dbReference type="EMBL" id="PWB85399.1"/>
    </source>
</evidence>
<dbReference type="AlphaFoldDB" id="A0A315XK52"/>
<gene>
    <name evidence="1" type="ORF">MBBTH_19990</name>
</gene>
<protein>
    <submittedName>
        <fullName evidence="1">Uncharacterized protein</fullName>
    </submittedName>
</protein>
<name>A0A315XK52_9EURY</name>
<accession>A0A315XK52</accession>
<comment type="caution">
    <text evidence="1">The sequence shown here is derived from an EMBL/GenBank/DDBJ whole genome shotgun (WGS) entry which is preliminary data.</text>
</comment>
<reference evidence="1 2" key="1">
    <citation type="submission" date="2017-03" db="EMBL/GenBank/DDBJ databases">
        <title>Genome sequence of Methanobrevibacter thaueri.</title>
        <authorList>
            <person name="Poehlein A."/>
            <person name="Seedorf H."/>
            <person name="Daniel R."/>
        </authorList>
    </citation>
    <scope>NUCLEOTIDE SEQUENCE [LARGE SCALE GENOMIC DNA]</scope>
    <source>
        <strain evidence="1 2">DSM 11995</strain>
    </source>
</reference>
<proteinExistence type="predicted"/>